<evidence type="ECO:0000313" key="3">
    <source>
        <dbReference type="Proteomes" id="UP000276295"/>
    </source>
</evidence>
<dbReference type="SUPFAM" id="SSF52980">
    <property type="entry name" value="Restriction endonuclease-like"/>
    <property type="match status" value="1"/>
</dbReference>
<name>A0A3A5JRE5_9ENTR</name>
<evidence type="ECO:0000259" key="1">
    <source>
        <dbReference type="Pfam" id="PF04480"/>
    </source>
</evidence>
<dbReference type="EMBL" id="QZWH01000026">
    <property type="protein sequence ID" value="RJT22273.1"/>
    <property type="molecule type" value="Genomic_DNA"/>
</dbReference>
<dbReference type="Proteomes" id="UP000276295">
    <property type="component" value="Unassembled WGS sequence"/>
</dbReference>
<dbReference type="InterPro" id="IPR007569">
    <property type="entry name" value="DUF559"/>
</dbReference>
<keyword evidence="2" id="KW-0540">Nuclease</keyword>
<keyword evidence="2" id="KW-0378">Hydrolase</keyword>
<gene>
    <name evidence="2" type="ORF">D6029_12485</name>
</gene>
<dbReference type="Pfam" id="PF04480">
    <property type="entry name" value="DUF559"/>
    <property type="match status" value="1"/>
</dbReference>
<proteinExistence type="predicted"/>
<feature type="domain" description="DUF559" evidence="1">
    <location>
        <begin position="4"/>
        <end position="110"/>
    </location>
</feature>
<dbReference type="CDD" id="cd01038">
    <property type="entry name" value="Endonuclease_DUF559"/>
    <property type="match status" value="1"/>
</dbReference>
<dbReference type="Gene3D" id="3.40.960.10">
    <property type="entry name" value="VSR Endonuclease"/>
    <property type="match status" value="1"/>
</dbReference>
<dbReference type="GO" id="GO:0004519">
    <property type="term" value="F:endonuclease activity"/>
    <property type="evidence" value="ECO:0007669"/>
    <property type="project" value="UniProtKB-KW"/>
</dbReference>
<keyword evidence="3" id="KW-1185">Reference proteome</keyword>
<dbReference type="OrthoDB" id="9798754at2"/>
<dbReference type="RefSeq" id="WP_120065063.1">
    <property type="nucleotide sequence ID" value="NZ_QZWH01000026.1"/>
</dbReference>
<dbReference type="InterPro" id="IPR047216">
    <property type="entry name" value="Endonuclease_DUF559_bact"/>
</dbReference>
<dbReference type="AlphaFoldDB" id="A0A3A5JRE5"/>
<dbReference type="PANTHER" id="PTHR38590:SF1">
    <property type="entry name" value="BLL0828 PROTEIN"/>
    <property type="match status" value="1"/>
</dbReference>
<dbReference type="PANTHER" id="PTHR38590">
    <property type="entry name" value="BLL0828 PROTEIN"/>
    <property type="match status" value="1"/>
</dbReference>
<protein>
    <submittedName>
        <fullName evidence="2">Endonuclease domain-containing protein</fullName>
    </submittedName>
</protein>
<evidence type="ECO:0000313" key="2">
    <source>
        <dbReference type="EMBL" id="RJT22273.1"/>
    </source>
</evidence>
<dbReference type="InterPro" id="IPR011335">
    <property type="entry name" value="Restrct_endonuc-II-like"/>
</dbReference>
<comment type="caution">
    <text evidence="2">The sequence shown here is derived from an EMBL/GenBank/DDBJ whole genome shotgun (WGS) entry which is preliminary data.</text>
</comment>
<sequence length="130" mass="15499">MDKKLVTYAKTLRQNMTPQEQLLWRFLRNRHFAHYKFRRQHPVGPFILDFACLRPKVAIELDGGQHDENRHYDENRTLWLESRGWVVLRYWNNELTENTDGVLTAIFDTLRAQSVSHPLKTATMQYTQPA</sequence>
<organism evidence="2 3">
    <name type="scientific">Buttiauxella izardii</name>
    <dbReference type="NCBI Taxonomy" id="82991"/>
    <lineage>
        <taxon>Bacteria</taxon>
        <taxon>Pseudomonadati</taxon>
        <taxon>Pseudomonadota</taxon>
        <taxon>Gammaproteobacteria</taxon>
        <taxon>Enterobacterales</taxon>
        <taxon>Enterobacteriaceae</taxon>
        <taxon>Buttiauxella</taxon>
    </lineage>
</organism>
<accession>A0A3A5JRE5</accession>
<keyword evidence="2" id="KW-0255">Endonuclease</keyword>
<reference evidence="2 3" key="1">
    <citation type="submission" date="2018-09" db="EMBL/GenBank/DDBJ databases">
        <title>Draft genome sequence of Buttiauxella izardii CCUG 35510T.</title>
        <authorList>
            <person name="Salva-Serra F."/>
            <person name="Marathe N."/>
            <person name="Moore E."/>
            <person name="Stadler-Svensson L."/>
            <person name="Engstrom-Jakobsson H."/>
        </authorList>
    </citation>
    <scope>NUCLEOTIDE SEQUENCE [LARGE SCALE GENOMIC DNA]</scope>
    <source>
        <strain evidence="2 3">CCUG 35510</strain>
    </source>
</reference>